<evidence type="ECO:0000259" key="2">
    <source>
        <dbReference type="Pfam" id="PF00535"/>
    </source>
</evidence>
<feature type="transmembrane region" description="Helical" evidence="1">
    <location>
        <begin position="260"/>
        <end position="282"/>
    </location>
</feature>
<name>A0A7W8E5P2_9BACT</name>
<keyword evidence="4" id="KW-1185">Reference proteome</keyword>
<feature type="transmembrane region" description="Helical" evidence="1">
    <location>
        <begin position="343"/>
        <end position="363"/>
    </location>
</feature>
<dbReference type="GO" id="GO:0016740">
    <property type="term" value="F:transferase activity"/>
    <property type="evidence" value="ECO:0007669"/>
    <property type="project" value="UniProtKB-KW"/>
</dbReference>
<keyword evidence="1" id="KW-1133">Transmembrane helix</keyword>
<keyword evidence="1" id="KW-0812">Transmembrane</keyword>
<protein>
    <submittedName>
        <fullName evidence="3">Glycosyltransferase involved in cell wall biosynthesis</fullName>
    </submittedName>
</protein>
<dbReference type="EMBL" id="JACHIP010000007">
    <property type="protein sequence ID" value="MBB5059852.1"/>
    <property type="molecule type" value="Genomic_DNA"/>
</dbReference>
<evidence type="ECO:0000313" key="4">
    <source>
        <dbReference type="Proteomes" id="UP000540989"/>
    </source>
</evidence>
<evidence type="ECO:0000313" key="3">
    <source>
        <dbReference type="EMBL" id="MBB5059852.1"/>
    </source>
</evidence>
<dbReference type="Gene3D" id="3.90.550.10">
    <property type="entry name" value="Spore Coat Polysaccharide Biosynthesis Protein SpsA, Chain A"/>
    <property type="match status" value="1"/>
</dbReference>
<proteinExistence type="predicted"/>
<accession>A0A7W8E5P2</accession>
<comment type="caution">
    <text evidence="3">The sequence shown here is derived from an EMBL/GenBank/DDBJ whole genome shotgun (WGS) entry which is preliminary data.</text>
</comment>
<feature type="transmembrane region" description="Helical" evidence="1">
    <location>
        <begin position="319"/>
        <end position="337"/>
    </location>
</feature>
<dbReference type="PANTHER" id="PTHR43646:SF3">
    <property type="entry name" value="SLR1566 PROTEIN"/>
    <property type="match status" value="1"/>
</dbReference>
<reference evidence="3 4" key="1">
    <citation type="submission" date="2020-08" db="EMBL/GenBank/DDBJ databases">
        <title>Genomic Encyclopedia of Type Strains, Phase IV (KMG-V): Genome sequencing to study the core and pangenomes of soil and plant-associated prokaryotes.</title>
        <authorList>
            <person name="Whitman W."/>
        </authorList>
    </citation>
    <scope>NUCLEOTIDE SEQUENCE [LARGE SCALE GENOMIC DNA]</scope>
    <source>
        <strain evidence="3 4">M8UP14</strain>
    </source>
</reference>
<feature type="transmembrane region" description="Helical" evidence="1">
    <location>
        <begin position="294"/>
        <end position="314"/>
    </location>
</feature>
<keyword evidence="3" id="KW-0808">Transferase</keyword>
<sequence>MMLHLWNLVLRVWFVQAWIVAVLWAWKAIEAARGLPTVPDLLDADWDVSSAQGPTLTVIVPALDEAENIAACLSSLLAQDYTSLRIVAVNDRSTDETGAIMDSFAARYPDRLKVLHIADLPAGWLGKTHAMALAAGESESEYLLFTDADILFSSDALRRSMSYAVASQADHLVTLPTLVLKRWDEAALLSFFQVCAMWASRPWKVADPKAKRDAVGVGAFNLIRRDAYEKVGGFEALRMEIIEDLGIARRVKRAGLRQRVAFGKGLVNVHWAPGALGVVGVLTKNIFSAFRFQIPLLLFACGWLFAFCVLPVVVIVPELLLPAILTALSVALLYVGLGRHSGISAWNAALAPFAAWLLIYALLRSMVTTLRQGGVVWRGTFYPLAELKRHVAPMW</sequence>
<keyword evidence="1" id="KW-0472">Membrane</keyword>
<dbReference type="Proteomes" id="UP000540989">
    <property type="component" value="Unassembled WGS sequence"/>
</dbReference>
<evidence type="ECO:0000256" key="1">
    <source>
        <dbReference type="SAM" id="Phobius"/>
    </source>
</evidence>
<dbReference type="PANTHER" id="PTHR43646">
    <property type="entry name" value="GLYCOSYLTRANSFERASE"/>
    <property type="match status" value="1"/>
</dbReference>
<dbReference type="SUPFAM" id="SSF53448">
    <property type="entry name" value="Nucleotide-diphospho-sugar transferases"/>
    <property type="match status" value="1"/>
</dbReference>
<dbReference type="Pfam" id="PF00535">
    <property type="entry name" value="Glycos_transf_2"/>
    <property type="match status" value="1"/>
</dbReference>
<feature type="transmembrane region" description="Helical" evidence="1">
    <location>
        <begin position="6"/>
        <end position="26"/>
    </location>
</feature>
<dbReference type="CDD" id="cd06423">
    <property type="entry name" value="CESA_like"/>
    <property type="match status" value="1"/>
</dbReference>
<dbReference type="InterPro" id="IPR029044">
    <property type="entry name" value="Nucleotide-diphossugar_trans"/>
</dbReference>
<gene>
    <name evidence="3" type="ORF">HDF16_004581</name>
</gene>
<organism evidence="3 4">
    <name type="scientific">Granulicella aggregans</name>
    <dbReference type="NCBI Taxonomy" id="474949"/>
    <lineage>
        <taxon>Bacteria</taxon>
        <taxon>Pseudomonadati</taxon>
        <taxon>Acidobacteriota</taxon>
        <taxon>Terriglobia</taxon>
        <taxon>Terriglobales</taxon>
        <taxon>Acidobacteriaceae</taxon>
        <taxon>Granulicella</taxon>
    </lineage>
</organism>
<dbReference type="AlphaFoldDB" id="A0A7W8E5P2"/>
<feature type="domain" description="Glycosyltransferase 2-like" evidence="2">
    <location>
        <begin position="57"/>
        <end position="231"/>
    </location>
</feature>
<dbReference type="InterPro" id="IPR001173">
    <property type="entry name" value="Glyco_trans_2-like"/>
</dbReference>